<keyword evidence="1" id="KW-0863">Zinc-finger</keyword>
<feature type="compositionally biased region" description="Pro residues" evidence="2">
    <location>
        <begin position="535"/>
        <end position="566"/>
    </location>
</feature>
<feature type="compositionally biased region" description="Basic and acidic residues" evidence="2">
    <location>
        <begin position="505"/>
        <end position="518"/>
    </location>
</feature>
<feature type="compositionally biased region" description="Basic and acidic residues" evidence="2">
    <location>
        <begin position="1333"/>
        <end position="1347"/>
    </location>
</feature>
<dbReference type="InterPro" id="IPR043502">
    <property type="entry name" value="DNA/RNA_pol_sf"/>
</dbReference>
<feature type="region of interest" description="Disordered" evidence="2">
    <location>
        <begin position="273"/>
        <end position="328"/>
    </location>
</feature>
<dbReference type="Pfam" id="PF14223">
    <property type="entry name" value="Retrotran_gag_2"/>
    <property type="match status" value="1"/>
</dbReference>
<evidence type="ECO:0000256" key="1">
    <source>
        <dbReference type="PROSITE-ProRule" id="PRU00047"/>
    </source>
</evidence>
<keyword evidence="1" id="KW-0479">Metal-binding</keyword>
<accession>A0AAD8W9W7</accession>
<feature type="domain" description="CCHC-type" evidence="4">
    <location>
        <begin position="334"/>
        <end position="347"/>
    </location>
</feature>
<feature type="region of interest" description="Disordered" evidence="2">
    <location>
        <begin position="443"/>
        <end position="471"/>
    </location>
</feature>
<feature type="compositionally biased region" description="Basic and acidic residues" evidence="2">
    <location>
        <begin position="273"/>
        <end position="285"/>
    </location>
</feature>
<name>A0AAD8W9W7_LOLMU</name>
<feature type="chain" id="PRO_5042164629" description="CCHC-type domain-containing protein" evidence="3">
    <location>
        <begin position="21"/>
        <end position="1347"/>
    </location>
</feature>
<keyword evidence="3" id="KW-0732">Signal</keyword>
<evidence type="ECO:0000256" key="2">
    <source>
        <dbReference type="SAM" id="MobiDB-lite"/>
    </source>
</evidence>
<evidence type="ECO:0000259" key="4">
    <source>
        <dbReference type="PROSITE" id="PS50158"/>
    </source>
</evidence>
<dbReference type="InterPro" id="IPR001878">
    <property type="entry name" value="Znf_CCHC"/>
</dbReference>
<keyword evidence="6" id="KW-1185">Reference proteome</keyword>
<dbReference type="SUPFAM" id="SSF56672">
    <property type="entry name" value="DNA/RNA polymerases"/>
    <property type="match status" value="1"/>
</dbReference>
<feature type="compositionally biased region" description="Low complexity" evidence="2">
    <location>
        <begin position="519"/>
        <end position="534"/>
    </location>
</feature>
<sequence length="1347" mass="147288">MTAPAPSGLVSAGLLPPLLAALLQAPVHRATEPAHQIGMTMIGSIFSAQPSAMPPPGVSGLQMQPYTASSGAATSSAVAVSTSSAPAPVSVMAAATRRAQVLPLLRSHYLLGYVDGTLPCPPALVDGVHGPVINPAHRVWTAQDQANLSSIQGSLSPGVAGLVVFAKTSHDAWTILETTFSAQSQARANVLRRQLGESQKLDKTAMDYYNQVRAIADTLASIGQPITDAEFTSYIVNGLDEEYDGLVEVVNERANTSPMPPHELYQRLLQTEQRVEARPRHRESSGHLGDTAAHVANRGGSRPPPSAQYSPSGKTAPPLPASDHSGGARSKRVCQLCGREGHVASKCHRRFQRSFLGLGNDGKDTRNNARQAAMADRPAPPPSQGQTQTYVDPHWYMDTGATDHLTSELGKLHTRDVYTGSDKVHTANGAGTGRGARLQLLDDATAPSPSPHDDRVASPGLDTRAPPRSASNVDHVVSLHGLDARAHAPAPSAHVDRPASPVHGLDAHAHARPDRADHVAASPTGSPGPASPRGAPSPAPPSPPPAPSPAPVSPCVPSPVPSPAPAPSSLTTAPVAPVVLRPHTRSRSGIVCPKKRSNGTVAWYAACLAAVVVADPSTEPRNYQAAMSIPHWRAAMELEYNALLRNETWTLVPPPSRVNVIDSKWVFKVKKHADGSIERYKARLVARGFRQRYGLDYEDTFSPVIKPTTIRLLLSLAFTRGWSMRQLDVQNDFLHGLLEEEVYMRQPPGFVDSDHPDYLCRLTKALYGLKQAPRAWHARLALALRAHGFVPSTADSSLFLLQKPAVTTYFLVYVDDIILISSSPAAADKLILSLGTDFAVKDLGQLHFFLGLEVTHRDRGLIMTQKKYSLDLLSRAGMLKCKPTVTPMSSLDKLTAADGALLSSADATEYRSIVGGLQYLTITRPDISYAVNRVCQYLHEPRDTHWSAVKRILRYVSLTVSYGLHIRPNPSGVLSAYSDADWADIDVVIRLANRETISPIGIVRDVEVLCDCKKEKIVTKFSGESYEFNFSKFAKTPYKADLPNDDFRVEQCASIALAPSNPLQQHLENSESEVFREERDELDEIFLRQPILKHDLPVEDVGVTPPPKEDPVFDLKPLPDNLKYAYIDDKETYPVIISAKLSDIEEERLLEILKKHRGAIGYTLDDLKGISPAICQHAINIEDGAKPVVEHQRRLIPKMKDVVRNEVLKLLEADGELQIEDVRGPKGEGSLEDRMEKLEQEVFTYKKMAEREVDIFHRIVSELIGEHEKETAKLWSDILSLHNTTNQLQAQLYDAWNQNCEYENRFKRISDAASFRIPETKTSFVDGEPLPWKSDDEKNPPSSPPKE</sequence>
<organism evidence="5 6">
    <name type="scientific">Lolium multiflorum</name>
    <name type="common">Italian ryegrass</name>
    <name type="synonym">Lolium perenne subsp. multiflorum</name>
    <dbReference type="NCBI Taxonomy" id="4521"/>
    <lineage>
        <taxon>Eukaryota</taxon>
        <taxon>Viridiplantae</taxon>
        <taxon>Streptophyta</taxon>
        <taxon>Embryophyta</taxon>
        <taxon>Tracheophyta</taxon>
        <taxon>Spermatophyta</taxon>
        <taxon>Magnoliopsida</taxon>
        <taxon>Liliopsida</taxon>
        <taxon>Poales</taxon>
        <taxon>Poaceae</taxon>
        <taxon>BOP clade</taxon>
        <taxon>Pooideae</taxon>
        <taxon>Poodae</taxon>
        <taxon>Poeae</taxon>
        <taxon>Poeae Chloroplast Group 2 (Poeae type)</taxon>
        <taxon>Loliodinae</taxon>
        <taxon>Loliinae</taxon>
        <taxon>Lolium</taxon>
    </lineage>
</organism>
<gene>
    <name evidence="5" type="ORF">QYE76_066438</name>
</gene>
<dbReference type="Pfam" id="PF07727">
    <property type="entry name" value="RVT_2"/>
    <property type="match status" value="1"/>
</dbReference>
<feature type="region of interest" description="Disordered" evidence="2">
    <location>
        <begin position="1320"/>
        <end position="1347"/>
    </location>
</feature>
<dbReference type="PROSITE" id="PS50158">
    <property type="entry name" value="ZF_CCHC"/>
    <property type="match status" value="1"/>
</dbReference>
<dbReference type="GO" id="GO:0003676">
    <property type="term" value="F:nucleic acid binding"/>
    <property type="evidence" value="ECO:0007669"/>
    <property type="project" value="InterPro"/>
</dbReference>
<dbReference type="EMBL" id="JAUUTY010000004">
    <property type="protein sequence ID" value="KAK1648633.1"/>
    <property type="molecule type" value="Genomic_DNA"/>
</dbReference>
<dbReference type="GO" id="GO:0008270">
    <property type="term" value="F:zinc ion binding"/>
    <property type="evidence" value="ECO:0007669"/>
    <property type="project" value="UniProtKB-KW"/>
</dbReference>
<dbReference type="InterPro" id="IPR013103">
    <property type="entry name" value="RVT_2"/>
</dbReference>
<dbReference type="Proteomes" id="UP001231189">
    <property type="component" value="Unassembled WGS sequence"/>
</dbReference>
<evidence type="ECO:0000256" key="3">
    <source>
        <dbReference type="SAM" id="SignalP"/>
    </source>
</evidence>
<evidence type="ECO:0000313" key="5">
    <source>
        <dbReference type="EMBL" id="KAK1648633.1"/>
    </source>
</evidence>
<evidence type="ECO:0000313" key="6">
    <source>
        <dbReference type="Proteomes" id="UP001231189"/>
    </source>
</evidence>
<reference evidence="5" key="1">
    <citation type="submission" date="2023-07" db="EMBL/GenBank/DDBJ databases">
        <title>A chromosome-level genome assembly of Lolium multiflorum.</title>
        <authorList>
            <person name="Chen Y."/>
            <person name="Copetti D."/>
            <person name="Kolliker R."/>
            <person name="Studer B."/>
        </authorList>
    </citation>
    <scope>NUCLEOTIDE SEQUENCE</scope>
    <source>
        <strain evidence="5">02402/16</strain>
        <tissue evidence="5">Leaf</tissue>
    </source>
</reference>
<dbReference type="PANTHER" id="PTHR47481:SF31">
    <property type="entry name" value="OS01G0873500 PROTEIN"/>
    <property type="match status" value="1"/>
</dbReference>
<feature type="signal peptide" evidence="3">
    <location>
        <begin position="1"/>
        <end position="20"/>
    </location>
</feature>
<feature type="region of interest" description="Disordered" evidence="2">
    <location>
        <begin position="356"/>
        <end position="386"/>
    </location>
</feature>
<proteinExistence type="predicted"/>
<feature type="region of interest" description="Disordered" evidence="2">
    <location>
        <begin position="487"/>
        <end position="571"/>
    </location>
</feature>
<dbReference type="PANTHER" id="PTHR47481">
    <property type="match status" value="1"/>
</dbReference>
<protein>
    <recommendedName>
        <fullName evidence="4">CCHC-type domain-containing protein</fullName>
    </recommendedName>
</protein>
<comment type="caution">
    <text evidence="5">The sequence shown here is derived from an EMBL/GenBank/DDBJ whole genome shotgun (WGS) entry which is preliminary data.</text>
</comment>
<keyword evidence="1" id="KW-0862">Zinc</keyword>